<keyword evidence="2" id="KW-1185">Reference proteome</keyword>
<proteinExistence type="predicted"/>
<name>A0ABN9SYY0_9DINO</name>
<feature type="non-terminal residue" evidence="1">
    <location>
        <position position="1"/>
    </location>
</feature>
<reference evidence="1" key="1">
    <citation type="submission" date="2023-10" db="EMBL/GenBank/DDBJ databases">
        <authorList>
            <person name="Chen Y."/>
            <person name="Shah S."/>
            <person name="Dougan E. K."/>
            <person name="Thang M."/>
            <person name="Chan C."/>
        </authorList>
    </citation>
    <scope>NUCLEOTIDE SEQUENCE [LARGE SCALE GENOMIC DNA]</scope>
</reference>
<evidence type="ECO:0000313" key="2">
    <source>
        <dbReference type="Proteomes" id="UP001189429"/>
    </source>
</evidence>
<gene>
    <name evidence="1" type="ORF">PCOR1329_LOCUS33886</name>
</gene>
<organism evidence="1 2">
    <name type="scientific">Prorocentrum cordatum</name>
    <dbReference type="NCBI Taxonomy" id="2364126"/>
    <lineage>
        <taxon>Eukaryota</taxon>
        <taxon>Sar</taxon>
        <taxon>Alveolata</taxon>
        <taxon>Dinophyceae</taxon>
        <taxon>Prorocentrales</taxon>
        <taxon>Prorocentraceae</taxon>
        <taxon>Prorocentrum</taxon>
    </lineage>
</organism>
<evidence type="ECO:0000313" key="1">
    <source>
        <dbReference type="EMBL" id="CAK0837771.1"/>
    </source>
</evidence>
<dbReference type="Proteomes" id="UP001189429">
    <property type="component" value="Unassembled WGS sequence"/>
</dbReference>
<sequence length="246" mass="26921">IAPGGARPEQHWKFSDDLATSSGGFLPQFNPSDLMYLSVACSHTVAGARCVELGALGMGEKFNDDSGRISRARVLAKCSSYEQVDVEMPELARFLQEADNANSGASRRQTKMQTLLQIHKIAKQNIMTFGDAKWESIQFQIERTRPHLSGQVADVSKYVELYSGGDSGSLLDELRDYGKTVGDRRRDVHGPFFGMLARAGFLQGPEYITACVKACLVAPDQYCRDGVAKLLNSTDMSAIKGSKNSE</sequence>
<feature type="non-terminal residue" evidence="1">
    <location>
        <position position="246"/>
    </location>
</feature>
<accession>A0ABN9SYY0</accession>
<dbReference type="EMBL" id="CAUYUJ010014175">
    <property type="protein sequence ID" value="CAK0837771.1"/>
    <property type="molecule type" value="Genomic_DNA"/>
</dbReference>
<protein>
    <submittedName>
        <fullName evidence="1">Uncharacterized protein</fullName>
    </submittedName>
</protein>
<comment type="caution">
    <text evidence="1">The sequence shown here is derived from an EMBL/GenBank/DDBJ whole genome shotgun (WGS) entry which is preliminary data.</text>
</comment>